<protein>
    <recommendedName>
        <fullName evidence="4">CARDB domain-containing protein</fullName>
    </recommendedName>
</protein>
<evidence type="ECO:0000256" key="1">
    <source>
        <dbReference type="SAM" id="Phobius"/>
    </source>
</evidence>
<evidence type="ECO:0000313" key="2">
    <source>
        <dbReference type="EMBL" id="KCZ70778.1"/>
    </source>
</evidence>
<dbReference type="PANTHER" id="PTHR35902">
    <property type="entry name" value="S-LAYER DOMAIN-LIKE PROTEIN-RELATED"/>
    <property type="match status" value="1"/>
</dbReference>
<dbReference type="AlphaFoldDB" id="A0A062V2B5"/>
<accession>A0A062V2B5</accession>
<comment type="caution">
    <text evidence="2">The sequence shown here is derived from an EMBL/GenBank/DDBJ whole genome shotgun (WGS) entry which is preliminary data.</text>
</comment>
<dbReference type="Gene3D" id="2.60.40.10">
    <property type="entry name" value="Immunoglobulins"/>
    <property type="match status" value="2"/>
</dbReference>
<gene>
    <name evidence="2" type="ORF">ANME2D_02803</name>
</gene>
<name>A0A062V2B5_9EURY</name>
<keyword evidence="1" id="KW-0472">Membrane</keyword>
<keyword evidence="1" id="KW-0812">Transmembrane</keyword>
<keyword evidence="1" id="KW-1133">Transmembrane helix</keyword>
<sequence length="419" mass="47375">MLYRYIVIIIILLISSIQPTMALFEPGEVEPAKYHQFVITSVSPVEFYPSDVRTINITIQNIYGYPAFGVTTLTDKNKADPIKFTHELKKYVADEIGPNQNFTVQYEVYIQDTVPRGTYYIPLTVFWSTVKDGTVKRQEDLYIGIKIIENPEVIKIGIVNITTIPENIKPGDTFGLKVTLRNIGNSKLNQIRALLDVRMPFSSVGSSTEQYISLLEPGQSEEVLFNLLVDKQTPSRLYNFNFTLEYRDYTNRLQSQHSSFGINVEEVSEAYIQDVILSPTTLNPGSEGIIMVKVANAGTNVIKNVRVTVFGGEKILTQTQNFIGIIRPGTSALETTSFGVRVDPEIEVGNYGLNININYDDVNGEHRSRSNLYIIKISEKNSIIPVSSEILDYMLYTFIFMAMSYGIFLMVGFQIKRKK</sequence>
<organism evidence="2 3">
    <name type="scientific">Candidatus Methanoperedens nitratireducens</name>
    <dbReference type="NCBI Taxonomy" id="1392998"/>
    <lineage>
        <taxon>Archaea</taxon>
        <taxon>Methanobacteriati</taxon>
        <taxon>Methanobacteriota</taxon>
        <taxon>Stenosarchaea group</taxon>
        <taxon>Methanomicrobia</taxon>
        <taxon>Methanosarcinales</taxon>
        <taxon>ANME-2 cluster</taxon>
        <taxon>Candidatus Methanoperedentaceae</taxon>
        <taxon>Candidatus Methanoperedens</taxon>
    </lineage>
</organism>
<dbReference type="EMBL" id="JMIY01000007">
    <property type="protein sequence ID" value="KCZ70778.1"/>
    <property type="molecule type" value="Genomic_DNA"/>
</dbReference>
<reference evidence="2 3" key="1">
    <citation type="journal article" date="2013" name="Nature">
        <title>Anaerobic oxidation of methane coupled to nitrate reduction in a novel archaeal lineage.</title>
        <authorList>
            <person name="Haroon M.F."/>
            <person name="Hu S."/>
            <person name="Shi Y."/>
            <person name="Imelfort M."/>
            <person name="Keller J."/>
            <person name="Hugenholtz P."/>
            <person name="Yuan Z."/>
            <person name="Tyson G.W."/>
        </authorList>
    </citation>
    <scope>NUCLEOTIDE SEQUENCE [LARGE SCALE GENOMIC DNA]</scope>
    <source>
        <strain evidence="2 3">ANME-2d</strain>
    </source>
</reference>
<dbReference type="InterPro" id="IPR013783">
    <property type="entry name" value="Ig-like_fold"/>
</dbReference>
<keyword evidence="3" id="KW-1185">Reference proteome</keyword>
<proteinExistence type="predicted"/>
<evidence type="ECO:0000313" key="3">
    <source>
        <dbReference type="Proteomes" id="UP000027153"/>
    </source>
</evidence>
<dbReference type="Proteomes" id="UP000027153">
    <property type="component" value="Unassembled WGS sequence"/>
</dbReference>
<feature type="transmembrane region" description="Helical" evidence="1">
    <location>
        <begin position="393"/>
        <end position="413"/>
    </location>
</feature>
<evidence type="ECO:0008006" key="4">
    <source>
        <dbReference type="Google" id="ProtNLM"/>
    </source>
</evidence>